<gene>
    <name evidence="2" type="ORF">BJY26_001939</name>
</gene>
<dbReference type="NCBIfam" id="TIGR00684">
    <property type="entry name" value="narJ"/>
    <property type="match status" value="1"/>
</dbReference>
<sequence>MSPRVPTLKYSDDQLVRAWQAASILMDYPDEDLPGRLDLLGEVASSLPEKLGSSLVTTIEHLRNRSLVDVQGDYVETFDTRRRGCLFLTYFSNGETRKRGLALLRIKQVYTKAGLVLTDDQLPDHLCVVLEFAATTDLRAGLKIILDNRAGLELLRLHLADIDSPWLGALETVCRTLPALKGKDYEAVQRLAAEGPPDEEVGLEPYGAAALSATPGGMP</sequence>
<dbReference type="AlphaFoldDB" id="A0A7Z0D2E8"/>
<dbReference type="GO" id="GO:0016530">
    <property type="term" value="F:metallochaperone activity"/>
    <property type="evidence" value="ECO:0007669"/>
    <property type="project" value="TreeGrafter"/>
</dbReference>
<reference evidence="2 3" key="1">
    <citation type="submission" date="2020-07" db="EMBL/GenBank/DDBJ databases">
        <title>Sequencing the genomes of 1000 actinobacteria strains.</title>
        <authorList>
            <person name="Klenk H.-P."/>
        </authorList>
    </citation>
    <scope>NUCLEOTIDE SEQUENCE [LARGE SCALE GENOMIC DNA]</scope>
    <source>
        <strain evidence="2 3">DSM 26341</strain>
    </source>
</reference>
<evidence type="ECO:0000256" key="1">
    <source>
        <dbReference type="ARBA" id="ARBA00023063"/>
    </source>
</evidence>
<dbReference type="GO" id="GO:0051082">
    <property type="term" value="F:unfolded protein binding"/>
    <property type="evidence" value="ECO:0007669"/>
    <property type="project" value="InterPro"/>
</dbReference>
<keyword evidence="3" id="KW-1185">Reference proteome</keyword>
<proteinExistence type="predicted"/>
<dbReference type="Proteomes" id="UP000539111">
    <property type="component" value="Unassembled WGS sequence"/>
</dbReference>
<dbReference type="GO" id="GO:0042128">
    <property type="term" value="P:nitrate assimilation"/>
    <property type="evidence" value="ECO:0007669"/>
    <property type="project" value="UniProtKB-KW"/>
</dbReference>
<dbReference type="InterPro" id="IPR020945">
    <property type="entry name" value="DMSO/NO3_reduct_chaperone"/>
</dbReference>
<dbReference type="RefSeq" id="WP_179427724.1">
    <property type="nucleotide sequence ID" value="NZ_JACBZP010000001.1"/>
</dbReference>
<dbReference type="InterPro" id="IPR003765">
    <property type="entry name" value="NO3_reductase_chaperone_NarJ"/>
</dbReference>
<organism evidence="2 3">
    <name type="scientific">Spelaeicoccus albus</name>
    <dbReference type="NCBI Taxonomy" id="1280376"/>
    <lineage>
        <taxon>Bacteria</taxon>
        <taxon>Bacillati</taxon>
        <taxon>Actinomycetota</taxon>
        <taxon>Actinomycetes</taxon>
        <taxon>Micrococcales</taxon>
        <taxon>Brevibacteriaceae</taxon>
        <taxon>Spelaeicoccus</taxon>
    </lineage>
</organism>
<dbReference type="SUPFAM" id="SSF89155">
    <property type="entry name" value="TorD-like"/>
    <property type="match status" value="1"/>
</dbReference>
<accession>A0A7Z0D2E8</accession>
<dbReference type="Gene3D" id="1.10.3480.10">
    <property type="entry name" value="TorD-like"/>
    <property type="match status" value="1"/>
</dbReference>
<dbReference type="InterPro" id="IPR036411">
    <property type="entry name" value="TorD-like_sf"/>
</dbReference>
<protein>
    <submittedName>
        <fullName evidence="2">Nitrate reductase delta subunit</fullName>
    </submittedName>
</protein>
<keyword evidence="1" id="KW-0534">Nitrate assimilation</keyword>
<dbReference type="PANTHER" id="PTHR43680">
    <property type="entry name" value="NITRATE REDUCTASE MOLYBDENUM COFACTOR ASSEMBLY CHAPERONE"/>
    <property type="match status" value="1"/>
</dbReference>
<evidence type="ECO:0000313" key="2">
    <source>
        <dbReference type="EMBL" id="NYI67633.1"/>
    </source>
</evidence>
<evidence type="ECO:0000313" key="3">
    <source>
        <dbReference type="Proteomes" id="UP000539111"/>
    </source>
</evidence>
<comment type="caution">
    <text evidence="2">The sequence shown here is derived from an EMBL/GenBank/DDBJ whole genome shotgun (WGS) entry which is preliminary data.</text>
</comment>
<dbReference type="Pfam" id="PF02613">
    <property type="entry name" value="Nitrate_red_del"/>
    <property type="match status" value="1"/>
</dbReference>
<dbReference type="GO" id="GO:0051131">
    <property type="term" value="P:chaperone-mediated protein complex assembly"/>
    <property type="evidence" value="ECO:0007669"/>
    <property type="project" value="InterPro"/>
</dbReference>
<dbReference type="EMBL" id="JACBZP010000001">
    <property type="protein sequence ID" value="NYI67633.1"/>
    <property type="molecule type" value="Genomic_DNA"/>
</dbReference>
<dbReference type="PANTHER" id="PTHR43680:SF2">
    <property type="entry name" value="NITRATE REDUCTASE MOLYBDENUM COFACTOR ASSEMBLY CHAPERONE NARJ"/>
    <property type="match status" value="1"/>
</dbReference>
<name>A0A7Z0D2E8_9MICO</name>